<dbReference type="Gene3D" id="3.10.310.10">
    <property type="entry name" value="Diaminopimelate Epimerase, Chain A, domain 1"/>
    <property type="match status" value="1"/>
</dbReference>
<dbReference type="Proteomes" id="UP000248749">
    <property type="component" value="Unassembled WGS sequence"/>
</dbReference>
<sequence>MTKSWQRGRPLGWKPADLDPALPPHVAFAGNQHLVLAAGSRSRLADLAYDFDALAAVMHQYGYTTLHLVWRQSQTSFHARDPFPIGGVVEDPATGAAAAAFGGYLRELGLVPKATSIVIHQGEDMGRPSELRVGIDPADPRVRVTGHAVRIVA</sequence>
<dbReference type="Pfam" id="PF02567">
    <property type="entry name" value="PhzC-PhzF"/>
    <property type="match status" value="1"/>
</dbReference>
<dbReference type="SUPFAM" id="SSF54506">
    <property type="entry name" value="Diaminopimelate epimerase-like"/>
    <property type="match status" value="1"/>
</dbReference>
<dbReference type="OrthoDB" id="9788221at2"/>
<evidence type="ECO:0000313" key="2">
    <source>
        <dbReference type="Proteomes" id="UP000248749"/>
    </source>
</evidence>
<gene>
    <name evidence="1" type="ORF">C1I99_17560</name>
</gene>
<protein>
    <recommendedName>
        <fullName evidence="3">Phenazine biosynthesis protein PhzF</fullName>
    </recommendedName>
</protein>
<comment type="caution">
    <text evidence="1">The sequence shown here is derived from an EMBL/GenBank/DDBJ whole genome shotgun (WGS) entry which is preliminary data.</text>
</comment>
<keyword evidence="2" id="KW-1185">Reference proteome</keyword>
<dbReference type="AlphaFoldDB" id="A0A2W2C9L5"/>
<dbReference type="InterPro" id="IPR003719">
    <property type="entry name" value="Phenazine_PhzF-like"/>
</dbReference>
<proteinExistence type="predicted"/>
<reference evidence="1 2" key="1">
    <citation type="submission" date="2018-01" db="EMBL/GenBank/DDBJ databases">
        <title>Draft genome sequence of Salinispora sp. 13K206.</title>
        <authorList>
            <person name="Sahin N."/>
            <person name="Saygin H."/>
            <person name="Ay H."/>
        </authorList>
    </citation>
    <scope>NUCLEOTIDE SEQUENCE [LARGE SCALE GENOMIC DNA]</scope>
    <source>
        <strain evidence="1 2">13K206</strain>
    </source>
</reference>
<evidence type="ECO:0008006" key="3">
    <source>
        <dbReference type="Google" id="ProtNLM"/>
    </source>
</evidence>
<name>A0A2W2C9L5_9ACTN</name>
<dbReference type="GO" id="GO:0003824">
    <property type="term" value="F:catalytic activity"/>
    <property type="evidence" value="ECO:0007669"/>
    <property type="project" value="InterPro"/>
</dbReference>
<dbReference type="EMBL" id="POUB01000119">
    <property type="protein sequence ID" value="PZF96021.1"/>
    <property type="molecule type" value="Genomic_DNA"/>
</dbReference>
<accession>A0A2W2C9L5</accession>
<organism evidence="1 2">
    <name type="scientific">Micromonospora deserti</name>
    <dbReference type="NCBI Taxonomy" id="2070366"/>
    <lineage>
        <taxon>Bacteria</taxon>
        <taxon>Bacillati</taxon>
        <taxon>Actinomycetota</taxon>
        <taxon>Actinomycetes</taxon>
        <taxon>Micromonosporales</taxon>
        <taxon>Micromonosporaceae</taxon>
        <taxon>Micromonospora</taxon>
    </lineage>
</organism>
<evidence type="ECO:0000313" key="1">
    <source>
        <dbReference type="EMBL" id="PZF96021.1"/>
    </source>
</evidence>